<dbReference type="SUPFAM" id="SSF88697">
    <property type="entry name" value="PUA domain-like"/>
    <property type="match status" value="1"/>
</dbReference>
<dbReference type="InterPro" id="IPR002478">
    <property type="entry name" value="PUA"/>
</dbReference>
<evidence type="ECO:0000256" key="6">
    <source>
        <dbReference type="ARBA" id="ARBA00022691"/>
    </source>
</evidence>
<dbReference type="OrthoDB" id="9805492at2"/>
<dbReference type="Pfam" id="PF17785">
    <property type="entry name" value="PUA_3"/>
    <property type="match status" value="1"/>
</dbReference>
<reference evidence="11 12" key="1">
    <citation type="submission" date="2017-08" db="EMBL/GenBank/DDBJ databases">
        <title>Complete genome of Colwellia sp. NB097-1, a psychrophile bacterium ioslated from Bering Sea.</title>
        <authorList>
            <person name="Chen X."/>
        </authorList>
    </citation>
    <scope>NUCLEOTIDE SEQUENCE [LARGE SCALE GENOMIC DNA]</scope>
    <source>
        <strain evidence="11 12">NB097-1</strain>
    </source>
</reference>
<keyword evidence="2 9" id="KW-0963">Cytoplasm</keyword>
<dbReference type="SMART" id="SM00359">
    <property type="entry name" value="PUA"/>
    <property type="match status" value="1"/>
</dbReference>
<dbReference type="Gene3D" id="3.30.750.80">
    <property type="entry name" value="RNA methyltransferase domain (HRMD) like"/>
    <property type="match status" value="1"/>
</dbReference>
<accession>A0A222GB19</accession>
<dbReference type="HAMAP" id="MF_01857">
    <property type="entry name" value="23SrRNA_methyltr_I"/>
    <property type="match status" value="1"/>
</dbReference>
<dbReference type="Gene3D" id="2.30.130.10">
    <property type="entry name" value="PUA domain"/>
    <property type="match status" value="1"/>
</dbReference>
<dbReference type="GO" id="GO:0016434">
    <property type="term" value="F:rRNA (cytosine) methyltransferase activity"/>
    <property type="evidence" value="ECO:0007669"/>
    <property type="project" value="UniProtKB-UniRule"/>
</dbReference>
<dbReference type="RefSeq" id="WP_081152800.1">
    <property type="nucleotide sequence ID" value="NZ_CP020465.1"/>
</dbReference>
<dbReference type="InterPro" id="IPR015947">
    <property type="entry name" value="PUA-like_sf"/>
</dbReference>
<dbReference type="CDD" id="cd11572">
    <property type="entry name" value="RlmI_M_like"/>
    <property type="match status" value="1"/>
</dbReference>
<keyword evidence="12" id="KW-1185">Reference proteome</keyword>
<evidence type="ECO:0000256" key="2">
    <source>
        <dbReference type="ARBA" id="ARBA00022490"/>
    </source>
</evidence>
<evidence type="ECO:0000256" key="1">
    <source>
        <dbReference type="ARBA" id="ARBA00004496"/>
    </source>
</evidence>
<dbReference type="InterPro" id="IPR029063">
    <property type="entry name" value="SAM-dependent_MTases_sf"/>
</dbReference>
<dbReference type="Proteomes" id="UP000202259">
    <property type="component" value="Chromosome"/>
</dbReference>
<keyword evidence="7 9" id="KW-0694">RNA-binding</keyword>
<evidence type="ECO:0000313" key="12">
    <source>
        <dbReference type="Proteomes" id="UP000202259"/>
    </source>
</evidence>
<dbReference type="PANTHER" id="PTHR42873">
    <property type="entry name" value="RIBOSOMAL RNA LARGE SUBUNIT METHYLTRANSFERASE"/>
    <property type="match status" value="1"/>
</dbReference>
<evidence type="ECO:0000259" key="10">
    <source>
        <dbReference type="SMART" id="SM00359"/>
    </source>
</evidence>
<dbReference type="InterPro" id="IPR041532">
    <property type="entry name" value="RlmI-like_PUA"/>
</dbReference>
<protein>
    <recommendedName>
        <fullName evidence="9">Ribosomal RNA large subunit methyltransferase I</fullName>
        <ecNumber evidence="9">2.1.1.191</ecNumber>
    </recommendedName>
    <alternativeName>
        <fullName evidence="9">23S rRNA m5C1962 methyltransferase</fullName>
    </alternativeName>
    <alternativeName>
        <fullName evidence="9">rRNA (cytosine-C(5)-)-methyltransferase RlmI</fullName>
    </alternativeName>
</protein>
<evidence type="ECO:0000313" key="11">
    <source>
        <dbReference type="EMBL" id="ASP49057.1"/>
    </source>
</evidence>
<dbReference type="Pfam" id="PF10672">
    <property type="entry name" value="Methyltrans_SAM"/>
    <property type="match status" value="1"/>
</dbReference>
<dbReference type="Gene3D" id="3.40.50.150">
    <property type="entry name" value="Vaccinia Virus protein VP39"/>
    <property type="match status" value="1"/>
</dbReference>
<evidence type="ECO:0000256" key="9">
    <source>
        <dbReference type="HAMAP-Rule" id="MF_01857"/>
    </source>
</evidence>
<keyword evidence="4 9" id="KW-0489">Methyltransferase</keyword>
<comment type="catalytic activity">
    <reaction evidence="9">
        <text>cytidine(1962) in 23S rRNA + S-adenosyl-L-methionine = 5-methylcytidine(1962) in 23S rRNA + S-adenosyl-L-homocysteine + H(+)</text>
        <dbReference type="Rhea" id="RHEA:42912"/>
        <dbReference type="Rhea" id="RHEA-COMP:10382"/>
        <dbReference type="Rhea" id="RHEA-COMP:10386"/>
        <dbReference type="ChEBI" id="CHEBI:15378"/>
        <dbReference type="ChEBI" id="CHEBI:57856"/>
        <dbReference type="ChEBI" id="CHEBI:59789"/>
        <dbReference type="ChEBI" id="CHEBI:74483"/>
        <dbReference type="ChEBI" id="CHEBI:82748"/>
        <dbReference type="EC" id="2.1.1.191"/>
    </reaction>
</comment>
<keyword evidence="3 9" id="KW-0698">rRNA processing</keyword>
<dbReference type="PANTHER" id="PTHR42873:SF1">
    <property type="entry name" value="S-ADENOSYLMETHIONINE-DEPENDENT METHYLTRANSFERASE DOMAIN-CONTAINING PROTEIN"/>
    <property type="match status" value="1"/>
</dbReference>
<evidence type="ECO:0000256" key="7">
    <source>
        <dbReference type="ARBA" id="ARBA00022884"/>
    </source>
</evidence>
<gene>
    <name evidence="9" type="primary">rlmI</name>
    <name evidence="11" type="ORF">B5D82_15545</name>
</gene>
<dbReference type="InterPro" id="IPR023542">
    <property type="entry name" value="RLMI"/>
</dbReference>
<comment type="function">
    <text evidence="9">Specifically methylates the cytosine at position 1962 (m5C1962) of 23S rRNA.</text>
</comment>
<dbReference type="InterPro" id="IPR019614">
    <property type="entry name" value="SAM-dep_methyl-trfase"/>
</dbReference>
<dbReference type="PROSITE" id="PS50890">
    <property type="entry name" value="PUA"/>
    <property type="match status" value="1"/>
</dbReference>
<evidence type="ECO:0000256" key="4">
    <source>
        <dbReference type="ARBA" id="ARBA00022603"/>
    </source>
</evidence>
<keyword evidence="5 9" id="KW-0808">Transferase</keyword>
<organism evidence="11 12">
    <name type="scientific">Cognaticolwellia beringensis</name>
    <dbReference type="NCBI Taxonomy" id="1967665"/>
    <lineage>
        <taxon>Bacteria</taxon>
        <taxon>Pseudomonadati</taxon>
        <taxon>Pseudomonadota</taxon>
        <taxon>Gammaproteobacteria</taxon>
        <taxon>Alteromonadales</taxon>
        <taxon>Colwelliaceae</taxon>
        <taxon>Cognaticolwellia</taxon>
    </lineage>
</organism>
<proteinExistence type="inferred from homology"/>
<sequence length="396" mass="44688">MSARIYLKVAREKSLRRKHPWIFSQAINKIKGNPLLGDTVDVFDNKGNWLAKGAYSPESQIRIRVWSFDIDEEIDSNFFRNKLLSAQKRRDWFIEKGGLTGYRLIAGESDGLPGITIDKYDDFIVCQLLSAGADFHRYTLVECLKALYPGCHIYERSDVDVRKKEGLEPVTGWLTEPQESTECIIEEHGIKIHVDVAQGHKTGFYLDQRESRLAAGKYAKDKSVLNCFSYTGTFALHCAAGGAKEVINVDVSESALDLAKKNVELNNLSDKDISFVKADVFKLLRQYREEKRTFDMIILDPPKFVESKAQLTGACRGYKDINMLAMQLLKPNGILLTFSCSGLMESSLFQKVVADAALDAKRNAYFVDRLHQAADHPVSSNYPEGYYLKGLVCQVE</sequence>
<dbReference type="EMBL" id="CP020465">
    <property type="protein sequence ID" value="ASP49057.1"/>
    <property type="molecule type" value="Genomic_DNA"/>
</dbReference>
<comment type="similarity">
    <text evidence="8 9">Belongs to the methyltransferase superfamily. RlmI family.</text>
</comment>
<dbReference type="AlphaFoldDB" id="A0A222GB19"/>
<dbReference type="GO" id="GO:0005737">
    <property type="term" value="C:cytoplasm"/>
    <property type="evidence" value="ECO:0007669"/>
    <property type="project" value="UniProtKB-SubCell"/>
</dbReference>
<dbReference type="CDD" id="cd21153">
    <property type="entry name" value="PUA_RlmI"/>
    <property type="match status" value="1"/>
</dbReference>
<evidence type="ECO:0000256" key="8">
    <source>
        <dbReference type="ARBA" id="ARBA00038091"/>
    </source>
</evidence>
<comment type="subcellular location">
    <subcellularLocation>
        <location evidence="1 9">Cytoplasm</location>
    </subcellularLocation>
</comment>
<dbReference type="EC" id="2.1.1.191" evidence="9"/>
<dbReference type="GO" id="GO:0003723">
    <property type="term" value="F:RNA binding"/>
    <property type="evidence" value="ECO:0007669"/>
    <property type="project" value="UniProtKB-KW"/>
</dbReference>
<dbReference type="KEGG" id="cber:B5D82_15545"/>
<evidence type="ECO:0000256" key="3">
    <source>
        <dbReference type="ARBA" id="ARBA00022552"/>
    </source>
</evidence>
<evidence type="ECO:0000256" key="5">
    <source>
        <dbReference type="ARBA" id="ARBA00022679"/>
    </source>
</evidence>
<feature type="domain" description="PUA" evidence="10">
    <location>
        <begin position="3"/>
        <end position="88"/>
    </location>
</feature>
<name>A0A222GB19_9GAMM</name>
<dbReference type="SUPFAM" id="SSF53335">
    <property type="entry name" value="S-adenosyl-L-methionine-dependent methyltransferases"/>
    <property type="match status" value="1"/>
</dbReference>
<dbReference type="InterPro" id="IPR036974">
    <property type="entry name" value="PUA_sf"/>
</dbReference>
<dbReference type="CDD" id="cd02440">
    <property type="entry name" value="AdoMet_MTases"/>
    <property type="match status" value="1"/>
</dbReference>
<keyword evidence="6 9" id="KW-0949">S-adenosyl-L-methionine</keyword>